<evidence type="ECO:0000256" key="3">
    <source>
        <dbReference type="ARBA" id="ARBA00022827"/>
    </source>
</evidence>
<dbReference type="InterPro" id="IPR004113">
    <property type="entry name" value="FAD-bd_oxidored_4_C"/>
</dbReference>
<sequence>MTIHGISPEVLAALEGVLGRNGVAADSDGMAKYLGDWSGDHHGGALAVLKPASVADVQAAVRLCGTLGLAMIPQGGNTGLVAGAIDIGTDRGMVIINTERLNKVRLVDADNFTLQADAGCILQHIKDAAENQDCLFPLALGAQGSCQIGGNAASNAGGVNVLRYGMARDLIVGLEVVLPDGELWSGFSGLRKDNRGYDLKQLFIGSEGTLGIITGVEVKLFPKPGRIETAYLGLPSFEAAIALFRQARRECSDLMSAFEIIGSECMELARLADPKITAPVTAPVHVLIELSSSGAIDLRTLLVEFLAGVMEQHLVTDAVLAESSAQARAFWAIREGLVEGQAKRGYHVRTDLSVRISDIPVLIARARHLVSTEHPGWISQAYGHAGDGNIHFNVLPPRGLGETEARTRGSAITTKLYDIVNALGGSISAEHGIGRTRQRVYWDGMSSVQRRLVGTLKNALDPNGLMNPGCLFPPAETVS</sequence>
<dbReference type="InterPro" id="IPR051264">
    <property type="entry name" value="FAD-oxidored/transferase_4"/>
</dbReference>
<dbReference type="PANTHER" id="PTHR43716">
    <property type="entry name" value="D-2-HYDROXYGLUTARATE DEHYDROGENASE, MITOCHONDRIAL"/>
    <property type="match status" value="1"/>
</dbReference>
<evidence type="ECO:0000256" key="2">
    <source>
        <dbReference type="ARBA" id="ARBA00022630"/>
    </source>
</evidence>
<dbReference type="Gene3D" id="3.30.70.2190">
    <property type="match status" value="1"/>
</dbReference>
<dbReference type="Pfam" id="PF02913">
    <property type="entry name" value="FAD-oxidase_C"/>
    <property type="match status" value="1"/>
</dbReference>
<evidence type="ECO:0000313" key="6">
    <source>
        <dbReference type="Proteomes" id="UP001548832"/>
    </source>
</evidence>
<accession>A0ABV2DB69</accession>
<organism evidence="5 6">
    <name type="scientific">Mesorhizobium shangrilense</name>
    <dbReference type="NCBI Taxonomy" id="460060"/>
    <lineage>
        <taxon>Bacteria</taxon>
        <taxon>Pseudomonadati</taxon>
        <taxon>Pseudomonadota</taxon>
        <taxon>Alphaproteobacteria</taxon>
        <taxon>Hyphomicrobiales</taxon>
        <taxon>Phyllobacteriaceae</taxon>
        <taxon>Mesorhizobium</taxon>
    </lineage>
</organism>
<dbReference type="InterPro" id="IPR036318">
    <property type="entry name" value="FAD-bd_PCMH-like_sf"/>
</dbReference>
<proteinExistence type="inferred from homology"/>
<dbReference type="Gene3D" id="3.30.43.10">
    <property type="entry name" value="Uridine Diphospho-n-acetylenolpyruvylglucosamine Reductase, domain 2"/>
    <property type="match status" value="1"/>
</dbReference>
<evidence type="ECO:0000313" key="5">
    <source>
        <dbReference type="EMBL" id="MET2827207.1"/>
    </source>
</evidence>
<dbReference type="RefSeq" id="WP_354459242.1">
    <property type="nucleotide sequence ID" value="NZ_JBEWSZ010000001.1"/>
</dbReference>
<keyword evidence="6" id="KW-1185">Reference proteome</keyword>
<reference evidence="5 6" key="1">
    <citation type="submission" date="2024-06" db="EMBL/GenBank/DDBJ databases">
        <authorList>
            <person name="Kim D.-U."/>
        </authorList>
    </citation>
    <scope>NUCLEOTIDE SEQUENCE [LARGE SCALE GENOMIC DNA]</scope>
    <source>
        <strain evidence="5 6">KACC15460</strain>
    </source>
</reference>
<dbReference type="Pfam" id="PF01565">
    <property type="entry name" value="FAD_binding_4"/>
    <property type="match status" value="1"/>
</dbReference>
<comment type="caution">
    <text evidence="5">The sequence shown here is derived from an EMBL/GenBank/DDBJ whole genome shotgun (WGS) entry which is preliminary data.</text>
</comment>
<dbReference type="InterPro" id="IPR016169">
    <property type="entry name" value="FAD-bd_PCMH_sub2"/>
</dbReference>
<keyword evidence="2" id="KW-0285">Flavoprotein</keyword>
<protein>
    <submittedName>
        <fullName evidence="5">FAD-binding oxidoreductase</fullName>
    </submittedName>
</protein>
<name>A0ABV2DB69_9HYPH</name>
<dbReference type="InterPro" id="IPR016167">
    <property type="entry name" value="FAD-bd_PCMH_sub1"/>
</dbReference>
<dbReference type="Proteomes" id="UP001548832">
    <property type="component" value="Unassembled WGS sequence"/>
</dbReference>
<dbReference type="SUPFAM" id="SSF56176">
    <property type="entry name" value="FAD-binding/transporter-associated domain-like"/>
    <property type="match status" value="1"/>
</dbReference>
<keyword evidence="3" id="KW-0274">FAD</keyword>
<gene>
    <name evidence="5" type="ORF">ABVQ20_09485</name>
</gene>
<dbReference type="Gene3D" id="3.30.465.10">
    <property type="match status" value="1"/>
</dbReference>
<dbReference type="InterPro" id="IPR016171">
    <property type="entry name" value="Vanillyl_alc_oxidase_C-sub2"/>
</dbReference>
<dbReference type="InterPro" id="IPR006094">
    <property type="entry name" value="Oxid_FAD_bind_N"/>
</dbReference>
<comment type="similarity">
    <text evidence="1">Belongs to the FAD-binding oxidoreductase/transferase type 4 family.</text>
</comment>
<dbReference type="Gene3D" id="1.10.45.10">
    <property type="entry name" value="Vanillyl-alcohol Oxidase, Chain A, domain 4"/>
    <property type="match status" value="1"/>
</dbReference>
<feature type="domain" description="FAD-binding PCMH-type" evidence="4">
    <location>
        <begin position="41"/>
        <end position="223"/>
    </location>
</feature>
<evidence type="ECO:0000259" key="4">
    <source>
        <dbReference type="PROSITE" id="PS51387"/>
    </source>
</evidence>
<evidence type="ECO:0000256" key="1">
    <source>
        <dbReference type="ARBA" id="ARBA00008000"/>
    </source>
</evidence>
<dbReference type="SUPFAM" id="SSF55103">
    <property type="entry name" value="FAD-linked oxidases, C-terminal domain"/>
    <property type="match status" value="1"/>
</dbReference>
<dbReference type="EMBL" id="JBEWSZ010000001">
    <property type="protein sequence ID" value="MET2827207.1"/>
    <property type="molecule type" value="Genomic_DNA"/>
</dbReference>
<dbReference type="InterPro" id="IPR016166">
    <property type="entry name" value="FAD-bd_PCMH"/>
</dbReference>
<dbReference type="PANTHER" id="PTHR43716:SF2">
    <property type="entry name" value="BLL6224 PROTEIN"/>
    <property type="match status" value="1"/>
</dbReference>
<dbReference type="Gene3D" id="3.30.70.2740">
    <property type="match status" value="1"/>
</dbReference>
<dbReference type="PROSITE" id="PS51387">
    <property type="entry name" value="FAD_PCMH"/>
    <property type="match status" value="1"/>
</dbReference>
<dbReference type="InterPro" id="IPR016164">
    <property type="entry name" value="FAD-linked_Oxase-like_C"/>
</dbReference>